<evidence type="ECO:0000313" key="6">
    <source>
        <dbReference type="EMBL" id="MFC5500805.1"/>
    </source>
</evidence>
<evidence type="ECO:0000256" key="3">
    <source>
        <dbReference type="ARBA" id="ARBA00022840"/>
    </source>
</evidence>
<organism evidence="6 7">
    <name type="scientific">Lysinimonas soli</name>
    <dbReference type="NCBI Taxonomy" id="1074233"/>
    <lineage>
        <taxon>Bacteria</taxon>
        <taxon>Bacillati</taxon>
        <taxon>Actinomycetota</taxon>
        <taxon>Actinomycetes</taxon>
        <taxon>Micrococcales</taxon>
        <taxon>Microbacteriaceae</taxon>
        <taxon>Lysinimonas</taxon>
    </lineage>
</organism>
<dbReference type="Proteomes" id="UP001596039">
    <property type="component" value="Unassembled WGS sequence"/>
</dbReference>
<sequence length="424" mass="44667">MTHSGGSLPLLAVVYGPLAHEQPIDRIAEAARGLCRLLWVLPDGDRSTRAALRYRKAAGEVEGDVLDASKLSVAEAADAVRSHAPDGITCFTDENIVWTAELAELLGLPYHSRRAAVQLTDKLEQRSAFAAHGLPTPAFWDADDLAEDAALAAVAAAGFPLVLKPRRGFGSVDTESIRSIEALRSAVAARVPGRMVLEGFIPDPTGPAFGVGSAPYVCVDLVVSGGSIGVLGMTGRTPLAEPFRETGSFFPADVPESARPGLVDAAIAAARALGVEVGVLRAEVKWTDSGPVVIEVNGRPDGGHTREFLKRALGVDSFQVAMRVALGEQFALEALPASQDVYFRFDLLPAAHLKRIDSVHGLDTVRAIPGVEDVIPGLRAGDEFSWRDGAFALVATVLGSAPDHPGVQRIRDEVYAAVVVSGTP</sequence>
<keyword evidence="3 4" id="KW-0067">ATP-binding</keyword>
<dbReference type="PANTHER" id="PTHR43585:SF2">
    <property type="entry name" value="ATP-GRASP ENZYME FSQD"/>
    <property type="match status" value="1"/>
</dbReference>
<proteinExistence type="predicted"/>
<name>A0ABW0NKI3_9MICO</name>
<evidence type="ECO:0000256" key="4">
    <source>
        <dbReference type="PROSITE-ProRule" id="PRU00409"/>
    </source>
</evidence>
<protein>
    <submittedName>
        <fullName evidence="6">Acetyl-CoA carboxylase biotin carboxylase subunit family protein</fullName>
    </submittedName>
</protein>
<evidence type="ECO:0000259" key="5">
    <source>
        <dbReference type="PROSITE" id="PS50975"/>
    </source>
</evidence>
<dbReference type="InterPro" id="IPR011761">
    <property type="entry name" value="ATP-grasp"/>
</dbReference>
<dbReference type="RefSeq" id="WP_386738418.1">
    <property type="nucleotide sequence ID" value="NZ_JBHSMG010000001.1"/>
</dbReference>
<feature type="domain" description="ATP-grasp" evidence="5">
    <location>
        <begin position="126"/>
        <end position="326"/>
    </location>
</feature>
<comment type="caution">
    <text evidence="6">The sequence shown here is derived from an EMBL/GenBank/DDBJ whole genome shotgun (WGS) entry which is preliminary data.</text>
</comment>
<keyword evidence="2 4" id="KW-0547">Nucleotide-binding</keyword>
<gene>
    <name evidence="6" type="ORF">ACFPJ4_00975</name>
</gene>
<evidence type="ECO:0000256" key="1">
    <source>
        <dbReference type="ARBA" id="ARBA00022598"/>
    </source>
</evidence>
<dbReference type="PROSITE" id="PS50975">
    <property type="entry name" value="ATP_GRASP"/>
    <property type="match status" value="1"/>
</dbReference>
<dbReference type="SUPFAM" id="SSF56059">
    <property type="entry name" value="Glutathione synthetase ATP-binding domain-like"/>
    <property type="match status" value="1"/>
</dbReference>
<dbReference type="EMBL" id="JBHSMG010000001">
    <property type="protein sequence ID" value="MFC5500805.1"/>
    <property type="molecule type" value="Genomic_DNA"/>
</dbReference>
<keyword evidence="1" id="KW-0436">Ligase</keyword>
<evidence type="ECO:0000313" key="7">
    <source>
        <dbReference type="Proteomes" id="UP001596039"/>
    </source>
</evidence>
<reference evidence="7" key="1">
    <citation type="journal article" date="2019" name="Int. J. Syst. Evol. Microbiol.">
        <title>The Global Catalogue of Microorganisms (GCM) 10K type strain sequencing project: providing services to taxonomists for standard genome sequencing and annotation.</title>
        <authorList>
            <consortium name="The Broad Institute Genomics Platform"/>
            <consortium name="The Broad Institute Genome Sequencing Center for Infectious Disease"/>
            <person name="Wu L."/>
            <person name="Ma J."/>
        </authorList>
    </citation>
    <scope>NUCLEOTIDE SEQUENCE [LARGE SCALE GENOMIC DNA]</scope>
    <source>
        <strain evidence="7">CGMCC 4.6997</strain>
    </source>
</reference>
<dbReference type="Gene3D" id="3.30.470.20">
    <property type="entry name" value="ATP-grasp fold, B domain"/>
    <property type="match status" value="1"/>
</dbReference>
<keyword evidence="7" id="KW-1185">Reference proteome</keyword>
<evidence type="ECO:0000256" key="2">
    <source>
        <dbReference type="ARBA" id="ARBA00022741"/>
    </source>
</evidence>
<dbReference type="InterPro" id="IPR052032">
    <property type="entry name" value="ATP-dep_AA_Ligase"/>
</dbReference>
<dbReference type="Gene3D" id="3.40.50.20">
    <property type="match status" value="1"/>
</dbReference>
<dbReference type="PANTHER" id="PTHR43585">
    <property type="entry name" value="FUMIPYRROLE BIOSYNTHESIS PROTEIN C"/>
    <property type="match status" value="1"/>
</dbReference>
<accession>A0ABW0NKI3</accession>